<evidence type="ECO:0000313" key="2">
    <source>
        <dbReference type="EMBL" id="TPX77839.1"/>
    </source>
</evidence>
<gene>
    <name evidence="2" type="ORF">CcCBS67573_g00856</name>
</gene>
<feature type="region of interest" description="Disordered" evidence="1">
    <location>
        <begin position="1028"/>
        <end position="1082"/>
    </location>
</feature>
<comment type="caution">
    <text evidence="2">The sequence shown here is derived from an EMBL/GenBank/DDBJ whole genome shotgun (WGS) entry which is preliminary data.</text>
</comment>
<dbReference type="Proteomes" id="UP000320333">
    <property type="component" value="Unassembled WGS sequence"/>
</dbReference>
<accession>A0A507FN49</accession>
<dbReference type="Gene3D" id="3.40.50.300">
    <property type="entry name" value="P-loop containing nucleotide triphosphate hydrolases"/>
    <property type="match status" value="1"/>
</dbReference>
<dbReference type="PANTHER" id="PTHR23389:SF21">
    <property type="entry name" value="ATPASE FAMILY AAA DOMAIN-CONTAINING PROTEIN 5"/>
    <property type="match status" value="1"/>
</dbReference>
<feature type="compositionally biased region" description="Basic residues" evidence="1">
    <location>
        <begin position="885"/>
        <end position="896"/>
    </location>
</feature>
<proteinExistence type="predicted"/>
<feature type="region of interest" description="Disordered" evidence="1">
    <location>
        <begin position="1507"/>
        <end position="1543"/>
    </location>
</feature>
<reference evidence="2 3" key="1">
    <citation type="journal article" date="2019" name="Sci. Rep.">
        <title>Comparative genomics of chytrid fungi reveal insights into the obligate biotrophic and pathogenic lifestyle of Synchytrium endobioticum.</title>
        <authorList>
            <person name="van de Vossenberg B.T.L.H."/>
            <person name="Warris S."/>
            <person name="Nguyen H.D.T."/>
            <person name="van Gent-Pelzer M.P.E."/>
            <person name="Joly D.L."/>
            <person name="van de Geest H.C."/>
            <person name="Bonants P.J.M."/>
            <person name="Smith D.S."/>
            <person name="Levesque C.A."/>
            <person name="van der Lee T.A.J."/>
        </authorList>
    </citation>
    <scope>NUCLEOTIDE SEQUENCE [LARGE SCALE GENOMIC DNA]</scope>
    <source>
        <strain evidence="2 3">CBS 675.73</strain>
    </source>
</reference>
<feature type="region of interest" description="Disordered" evidence="1">
    <location>
        <begin position="16"/>
        <end position="35"/>
    </location>
</feature>
<feature type="region of interest" description="Disordered" evidence="1">
    <location>
        <begin position="309"/>
        <end position="340"/>
    </location>
</feature>
<protein>
    <recommendedName>
        <fullName evidence="4">ATPase AAA-type core domain-containing protein</fullName>
    </recommendedName>
</protein>
<evidence type="ECO:0000256" key="1">
    <source>
        <dbReference type="SAM" id="MobiDB-lite"/>
    </source>
</evidence>
<sequence length="1653" mass="182194">MKRYDVYSAIRRHVSVSSEASDQAQRPSSSSGVKGLVGRHKMAAMNSQLFMCLAADVADEALRRASSVPRDASVEEGAAVAVEDADSSAIKEGPKANQRTRLSKIPAAQFLNVCVDTLAELESRLPKRIVDEYNVKNKVSNAPDAFETSSQTSDDVDRMPTISEISALSQYLSGTEPKANANANTVASNPALQTTETTIAETESSVPSKYTEKLKADYESQICEVTSRLAHLESANASLEVKPQTAVEQPKHWESSYTELEQMWTVGTMPSEIEKLKEEIKTLGDFDACAIRLTSSITSIELDPKLRNNGAQKETEHNSLEAGDTLNPPVASNSEQSNARQETEIFEAPGLSMDVSATAEGTVKSIEIAIEPDCIVDETNRSANAVIDCTNESKRAILAQSDGDSLKPNVSVSEPPNCEVDLQFVHPFFKTKLKSGSSQSLVKASDGGSPANEDEPCEGRRRTSKRISVLNAEKAPNYYPILDLGESTSEDQKLIAESKAATTSKTRKKAASCSSATVAMEQKSSSLDPTVPRSPLTEEELLIANPFFLSMEQRRRQKTLQDLILLQKEIKERHKLSADFSKGKSLNPFLKPRAPATSSLIASNTSNCGEKTFERPSWAENAHASWPTVFNSHVNYSNSCFIETPFLSRVKTPFKLKNPIRSSVQQSPPKVRLVNVKSNGSCIDSANLSGKNFHSFLGGLESWTYVYEDCNRVPSELSLSTALLLDYLLTIHKNDLVQSSPVLSKLFKSLSSPERKERTISHQMWSDKFQPNSIDDLVGTSTGSNARFLKDWLMRWKSGATSAGASANLETVATGRKTKNRRFKKPKQDLDSFVADDAEESDIDIMAFDDIQDVEDDAEYFDHLGMHYSEDEDEDIFEPIGASSRRNRRNRRKGRRLDRDRDRVGTRPKKAHAASSTETPETSVNLRDRHLRLIGPPASGRSCCIRAAALDCGYDVIEVNAGHKRSGKEVSSLLSEATQSHAVTLGAGEIASMSRRVEAEEGSKASATRALNAFSALFAPKAKKSAVPADVKDASSAKKTPSDAGLKKKRRLVIDDDEESQYASVADTTEQPQQPQQPQSRPSLIVIEDADILFEQHDKGFWAAIWTIVESSKRPIIFVCNDDFAHMDNPNLSTTLVNNFLNSTIPLHFTQPSTTELHCYIHLLLLNEGYWMNSAAILELINQNGHDLRKCLNSAEIACRLAPAVQEASTMRIGDTSDEQHQIFAVRCQSIEEPRALTGSVSVPGPRFDTEKLKAINEMEEMAARFHQTSLFDKIGPLNCNSPFAADGDALDGGSTQDATAVYSILSGVKTTSTCVTSQSLAAEIWGMCERMCLDPAATVPQYASKSRKSTLPASISIYPPHHTGASQAFHQDYLPFVSEMCAADTEEEYNKRATSKPKPEAAAIDDILTVLTRMDSEEPEVHLRRTRRLGRKMNHNLPFRRHFEDLLTEDQAACCELIATHVNEQTAALPVECLENADVNSARATPLEVENLTPMAAPPQLNLPNSVPLNGATATEMPPQLSIENSPAPRANSQPHSVPASVPQNTSVRDFWTNWTRDVWERAILDMVIAKQRNSRNTQFTDSAMVPKEIQTRIWNSNLPWIEAPCPFDVLEPLVRKCFVKRTFVFIPELLYPYLFSGEKSHPSCPDCKSNK</sequence>
<feature type="region of interest" description="Disordered" evidence="1">
    <location>
        <begin position="439"/>
        <end position="465"/>
    </location>
</feature>
<evidence type="ECO:0000313" key="3">
    <source>
        <dbReference type="Proteomes" id="UP000320333"/>
    </source>
</evidence>
<keyword evidence="3" id="KW-1185">Reference proteome</keyword>
<evidence type="ECO:0008006" key="4">
    <source>
        <dbReference type="Google" id="ProtNLM"/>
    </source>
</evidence>
<dbReference type="PANTHER" id="PTHR23389">
    <property type="entry name" value="CHROMOSOME TRANSMISSION FIDELITY FACTOR 18"/>
    <property type="match status" value="1"/>
</dbReference>
<feature type="compositionally biased region" description="Polar residues" evidence="1">
    <location>
        <begin position="1061"/>
        <end position="1070"/>
    </location>
</feature>
<dbReference type="STRING" id="246404.A0A507FN49"/>
<dbReference type="GO" id="GO:0005634">
    <property type="term" value="C:nucleus"/>
    <property type="evidence" value="ECO:0007669"/>
    <property type="project" value="TreeGrafter"/>
</dbReference>
<feature type="compositionally biased region" description="Polar residues" evidence="1">
    <location>
        <begin position="16"/>
        <end position="32"/>
    </location>
</feature>
<name>A0A507FN49_9FUNG</name>
<organism evidence="2 3">
    <name type="scientific">Chytriomyces confervae</name>
    <dbReference type="NCBI Taxonomy" id="246404"/>
    <lineage>
        <taxon>Eukaryota</taxon>
        <taxon>Fungi</taxon>
        <taxon>Fungi incertae sedis</taxon>
        <taxon>Chytridiomycota</taxon>
        <taxon>Chytridiomycota incertae sedis</taxon>
        <taxon>Chytridiomycetes</taxon>
        <taxon>Chytridiales</taxon>
        <taxon>Chytriomycetaceae</taxon>
        <taxon>Chytriomyces</taxon>
    </lineage>
</organism>
<feature type="compositionally biased region" description="Polar residues" evidence="1">
    <location>
        <begin position="1532"/>
        <end position="1543"/>
    </location>
</feature>
<dbReference type="GO" id="GO:0003677">
    <property type="term" value="F:DNA binding"/>
    <property type="evidence" value="ECO:0007669"/>
    <property type="project" value="TreeGrafter"/>
</dbReference>
<feature type="non-terminal residue" evidence="2">
    <location>
        <position position="1653"/>
    </location>
</feature>
<dbReference type="EMBL" id="QEAP01000013">
    <property type="protein sequence ID" value="TPX77839.1"/>
    <property type="molecule type" value="Genomic_DNA"/>
</dbReference>
<dbReference type="OrthoDB" id="9996895at2759"/>
<feature type="compositionally biased region" description="Polar residues" evidence="1">
    <location>
        <begin position="914"/>
        <end position="925"/>
    </location>
</feature>
<feature type="compositionally biased region" description="Polar residues" evidence="1">
    <location>
        <begin position="330"/>
        <end position="340"/>
    </location>
</feature>
<dbReference type="SUPFAM" id="SSF52540">
    <property type="entry name" value="P-loop containing nucleoside triphosphate hydrolases"/>
    <property type="match status" value="1"/>
</dbReference>
<feature type="region of interest" description="Disordered" evidence="1">
    <location>
        <begin position="875"/>
        <end position="927"/>
    </location>
</feature>
<dbReference type="InterPro" id="IPR027417">
    <property type="entry name" value="P-loop_NTPase"/>
</dbReference>